<keyword evidence="9" id="KW-0805">Transcription regulation</keyword>
<dbReference type="SMART" id="SM00448">
    <property type="entry name" value="REC"/>
    <property type="match status" value="1"/>
</dbReference>
<dbReference type="InterPro" id="IPR013783">
    <property type="entry name" value="Ig-like_fold"/>
</dbReference>
<dbReference type="Gene3D" id="3.30.565.10">
    <property type="entry name" value="Histidine kinase-like ATPase, C-terminal domain"/>
    <property type="match status" value="1"/>
</dbReference>
<dbReference type="InterPro" id="IPR036890">
    <property type="entry name" value="HATPase_C_sf"/>
</dbReference>
<dbReference type="SUPFAM" id="SSF47384">
    <property type="entry name" value="Homodimeric domain of signal transducing histidine kinase"/>
    <property type="match status" value="1"/>
</dbReference>
<dbReference type="Pfam" id="PF12833">
    <property type="entry name" value="HTH_18"/>
    <property type="match status" value="1"/>
</dbReference>
<dbReference type="Gene3D" id="1.10.10.60">
    <property type="entry name" value="Homeodomain-like"/>
    <property type="match status" value="1"/>
</dbReference>
<dbReference type="InterPro" id="IPR015943">
    <property type="entry name" value="WD40/YVTN_repeat-like_dom_sf"/>
</dbReference>
<dbReference type="SUPFAM" id="SSF52172">
    <property type="entry name" value="CheY-like"/>
    <property type="match status" value="1"/>
</dbReference>
<dbReference type="EMBL" id="BPUB01000002">
    <property type="protein sequence ID" value="GJG60039.1"/>
    <property type="molecule type" value="Genomic_DNA"/>
</dbReference>
<evidence type="ECO:0000256" key="11">
    <source>
        <dbReference type="ARBA" id="ARBA00023163"/>
    </source>
</evidence>
<name>A0A9R1CCJ3_9BACT</name>
<dbReference type="SUPFAM" id="SSF50998">
    <property type="entry name" value="Quinoprotein alcohol dehydrogenase-like"/>
    <property type="match status" value="1"/>
</dbReference>
<reference evidence="17" key="1">
    <citation type="journal article" date="2022" name="Int. J. Syst. Evol. Microbiol.">
        <title>Prevotella lacticifex sp. nov., isolated from the rumen of cows.</title>
        <authorList>
            <person name="Shinkai T."/>
            <person name="Ikeyama N."/>
            <person name="Kumagai M."/>
            <person name="Ohmori H."/>
            <person name="Sakamoto M."/>
            <person name="Ohkuma M."/>
            <person name="Mitsumori M."/>
        </authorList>
    </citation>
    <scope>NUCLEOTIDE SEQUENCE</scope>
    <source>
        <strain evidence="17">R5076</strain>
    </source>
</reference>
<dbReference type="InterPro" id="IPR003594">
    <property type="entry name" value="HATPase_dom"/>
</dbReference>
<dbReference type="Pfam" id="PF02518">
    <property type="entry name" value="HATPase_c"/>
    <property type="match status" value="1"/>
</dbReference>
<dbReference type="FunFam" id="1.10.287.130:FF:000045">
    <property type="entry name" value="Two-component system sensor histidine kinase/response regulator"/>
    <property type="match status" value="1"/>
</dbReference>
<comment type="catalytic activity">
    <reaction evidence="1">
        <text>ATP + protein L-histidine = ADP + protein N-phospho-L-histidine.</text>
        <dbReference type="EC" id="2.7.13.3"/>
    </reaction>
</comment>
<dbReference type="PROSITE" id="PS00041">
    <property type="entry name" value="HTH_ARAC_FAMILY_1"/>
    <property type="match status" value="1"/>
</dbReference>
<dbReference type="InterPro" id="IPR018062">
    <property type="entry name" value="HTH_AraC-typ_CS"/>
</dbReference>
<dbReference type="SUPFAM" id="SSF55874">
    <property type="entry name" value="ATPase domain of HSP90 chaperone/DNA topoisomerase II/histidine kinase"/>
    <property type="match status" value="1"/>
</dbReference>
<keyword evidence="18" id="KW-1185">Reference proteome</keyword>
<dbReference type="InterPro" id="IPR018060">
    <property type="entry name" value="HTH_AraC"/>
</dbReference>
<dbReference type="PANTHER" id="PTHR43547:SF2">
    <property type="entry name" value="HYBRID SIGNAL TRANSDUCTION HISTIDINE KINASE C"/>
    <property type="match status" value="1"/>
</dbReference>
<dbReference type="GO" id="GO:0043565">
    <property type="term" value="F:sequence-specific DNA binding"/>
    <property type="evidence" value="ECO:0007669"/>
    <property type="project" value="InterPro"/>
</dbReference>
<dbReference type="InterPro" id="IPR004358">
    <property type="entry name" value="Sig_transdc_His_kin-like_C"/>
</dbReference>
<keyword evidence="8" id="KW-0902">Two-component regulatory system</keyword>
<feature type="modified residue" description="4-aspartylphosphate" evidence="12">
    <location>
        <position position="1091"/>
    </location>
</feature>
<evidence type="ECO:0000259" key="16">
    <source>
        <dbReference type="PROSITE" id="PS50110"/>
    </source>
</evidence>
<dbReference type="SUPFAM" id="SSF46689">
    <property type="entry name" value="Homeodomain-like"/>
    <property type="match status" value="1"/>
</dbReference>
<dbReference type="SUPFAM" id="SSF63829">
    <property type="entry name" value="Calcium-dependent phosphotriesterase"/>
    <property type="match status" value="2"/>
</dbReference>
<keyword evidence="13" id="KW-0812">Transmembrane</keyword>
<evidence type="ECO:0000313" key="17">
    <source>
        <dbReference type="EMBL" id="GJG60039.1"/>
    </source>
</evidence>
<organism evidence="17 18">
    <name type="scientific">Prevotella lacticifex</name>
    <dbReference type="NCBI Taxonomy" id="2854755"/>
    <lineage>
        <taxon>Bacteria</taxon>
        <taxon>Pseudomonadati</taxon>
        <taxon>Bacteroidota</taxon>
        <taxon>Bacteroidia</taxon>
        <taxon>Bacteroidales</taxon>
        <taxon>Prevotellaceae</taxon>
        <taxon>Prevotella</taxon>
    </lineage>
</organism>
<dbReference type="FunFam" id="3.30.565.10:FF:000037">
    <property type="entry name" value="Hybrid sensor histidine kinase/response regulator"/>
    <property type="match status" value="1"/>
</dbReference>
<keyword evidence="4" id="KW-0808">Transferase</keyword>
<dbReference type="CDD" id="cd17574">
    <property type="entry name" value="REC_OmpR"/>
    <property type="match status" value="1"/>
</dbReference>
<dbReference type="Pfam" id="PF07494">
    <property type="entry name" value="Reg_prop"/>
    <property type="match status" value="1"/>
</dbReference>
<dbReference type="InterPro" id="IPR011110">
    <property type="entry name" value="Reg_prop"/>
</dbReference>
<dbReference type="Pfam" id="PF00512">
    <property type="entry name" value="HisKA"/>
    <property type="match status" value="1"/>
</dbReference>
<evidence type="ECO:0000256" key="5">
    <source>
        <dbReference type="ARBA" id="ARBA00022741"/>
    </source>
</evidence>
<evidence type="ECO:0000256" key="7">
    <source>
        <dbReference type="ARBA" id="ARBA00022840"/>
    </source>
</evidence>
<dbReference type="SMART" id="SM00387">
    <property type="entry name" value="HATPase_c"/>
    <property type="match status" value="1"/>
</dbReference>
<evidence type="ECO:0000256" key="4">
    <source>
        <dbReference type="ARBA" id="ARBA00022679"/>
    </source>
</evidence>
<accession>A0A9R1CCJ3</accession>
<evidence type="ECO:0000256" key="13">
    <source>
        <dbReference type="SAM" id="Phobius"/>
    </source>
</evidence>
<dbReference type="InterPro" id="IPR001789">
    <property type="entry name" value="Sig_transdc_resp-reg_receiver"/>
</dbReference>
<evidence type="ECO:0000256" key="1">
    <source>
        <dbReference type="ARBA" id="ARBA00000085"/>
    </source>
</evidence>
<dbReference type="InterPro" id="IPR005467">
    <property type="entry name" value="His_kinase_dom"/>
</dbReference>
<dbReference type="PROSITE" id="PS50109">
    <property type="entry name" value="HIS_KIN"/>
    <property type="match status" value="1"/>
</dbReference>
<dbReference type="EC" id="2.7.13.3" evidence="2"/>
<dbReference type="GO" id="GO:0003700">
    <property type="term" value="F:DNA-binding transcription factor activity"/>
    <property type="evidence" value="ECO:0007669"/>
    <property type="project" value="InterPro"/>
</dbReference>
<dbReference type="PROSITE" id="PS50110">
    <property type="entry name" value="RESPONSE_REGULATORY"/>
    <property type="match status" value="1"/>
</dbReference>
<dbReference type="Proteomes" id="UP000825483">
    <property type="component" value="Unassembled WGS sequence"/>
</dbReference>
<keyword evidence="11" id="KW-0804">Transcription</keyword>
<evidence type="ECO:0000256" key="9">
    <source>
        <dbReference type="ARBA" id="ARBA00023015"/>
    </source>
</evidence>
<evidence type="ECO:0000256" key="2">
    <source>
        <dbReference type="ARBA" id="ARBA00012438"/>
    </source>
</evidence>
<sequence length="1291" mass="144730">MALSLTIMTAVSGLAQMKGLLHFDNFTTNNKSVYACYRDADGILWMGTSQGLMTYAQLQGQFSLYNRYGDALNNVINGINQDNTGRLWLMTQASRYIVYNPRTNECIDDMETYLRKMGINVSYQFYTYIDNQGCVWIYKDNKVYCKDFKTGAMRRLALPYSTGAVVKMIDDGRKMTIITRDAVYQLIGNKLSRKESTPEPITKFEIYLTIDKGGNLWMAANMKLFRYSASTHTWTAFPEVKPDITGMLSLPNGDMCVSTTNNGLFVFGPQGHLKNNILQTAPNRDGLMNSHLQAIYYDPPTASLLISYHKTGMSLWTGQNANGIKKVYIQSPEHDYIVEDVISFDFLGQNLIAGTEDDGIYAISPDGSLVYNKYAGHAVTAIMHDSEGKLWTGMYHGGLVCDDGRTFFAGMSPYKIIQPKENPGKFFVILNGMGMKALDPVTGKADSIPTDNPWIMDMVETGGKIYCATPKYLYIINTATLKTDTIPVSKFPNSGISNGTKALTADSRGWVWIVNYKSNTPVDIYDTHTGRIMQVPRLNIYDVKGIVEDSDGNMWCTTDRGIICVRVTDKNAPAFILTLFPDQALYNDRAIKLLPDGRIVAGTTDGYELFNPKNLFSSVKETAKDCPLILASIQINGNNITPNDSLKGRRLISSDLPYVHELNLKYGENHVTLEYLPRNIGMDNNRTWHYCVSGLHDGDQPLIGGRITLSNLSPGTYHIEIYDPNSNQGKNRYKVMTIHIAYPLWLSWWAFLIYIAIAGVVTYVVYILHHRRTAYRNGIRKMKEEARREKAIDDMKINFFANVSHDLRTPLTLIIAPVEELIDKARDNDTKSILIMVHKNAQRLYSLVNQILDFRKIGPGGQKFQLKTVDIVGLVRGAVDTFRLMARSQNIELTMSSSDKSILTAVDADKITKVVMNLVSNAFKFTPGGGKVSVEVRRDGGKVMIIVADTGEGIPQEKRKIIFERGYTSASEEYNTEGQGLGLSIVKSYVDMHHGTITVTDNDPQGAVFTVCLPDILTDVDTGRGDIPTPALENHPAPETSKTLLLVEDNTDLLNYMVHVLEKEYTVCQAIDGSQALDILKTTHIDIIVSDVMMEGMDGMELCRRVKTDITISHIPLILLTARALDADQLKGLQLGADDYITKPFNFEILRQRIRNILQRTERAKGIFKNEIEVKPSAITVTTLDEEFIAKAIKIVEENMKNADFSVDELAAAMNMHRTSLYKKILAITGLTPLLFIRSLKMKRAHQMMSRGGVRVAQVAFEVGFNSPKIFARYFKEEYGVTPTEFMRQNK</sequence>
<keyword evidence="10" id="KW-0238">DNA-binding</keyword>
<keyword evidence="13" id="KW-0472">Membrane</keyword>
<dbReference type="SMART" id="SM00388">
    <property type="entry name" value="HisKA"/>
    <property type="match status" value="1"/>
</dbReference>
<evidence type="ECO:0000256" key="3">
    <source>
        <dbReference type="ARBA" id="ARBA00022553"/>
    </source>
</evidence>
<gene>
    <name evidence="17" type="ORF">PRLR5076_28900</name>
</gene>
<proteinExistence type="predicted"/>
<keyword evidence="5" id="KW-0547">Nucleotide-binding</keyword>
<evidence type="ECO:0000259" key="15">
    <source>
        <dbReference type="PROSITE" id="PS50109"/>
    </source>
</evidence>
<dbReference type="InterPro" id="IPR011047">
    <property type="entry name" value="Quinoprotein_ADH-like_sf"/>
</dbReference>
<keyword evidence="6 17" id="KW-0418">Kinase</keyword>
<evidence type="ECO:0000256" key="10">
    <source>
        <dbReference type="ARBA" id="ARBA00023125"/>
    </source>
</evidence>
<dbReference type="GO" id="GO:0005524">
    <property type="term" value="F:ATP binding"/>
    <property type="evidence" value="ECO:0007669"/>
    <property type="project" value="UniProtKB-KW"/>
</dbReference>
<dbReference type="InterPro" id="IPR009057">
    <property type="entry name" value="Homeodomain-like_sf"/>
</dbReference>
<dbReference type="Gene3D" id="1.10.287.130">
    <property type="match status" value="1"/>
</dbReference>
<feature type="domain" description="Histidine kinase" evidence="15">
    <location>
        <begin position="802"/>
        <end position="1017"/>
    </location>
</feature>
<dbReference type="Gene3D" id="3.40.50.2300">
    <property type="match status" value="1"/>
</dbReference>
<dbReference type="InterPro" id="IPR036097">
    <property type="entry name" value="HisK_dim/P_sf"/>
</dbReference>
<dbReference type="SMART" id="SM00342">
    <property type="entry name" value="HTH_ARAC"/>
    <property type="match status" value="1"/>
</dbReference>
<dbReference type="Gene3D" id="2.60.40.10">
    <property type="entry name" value="Immunoglobulins"/>
    <property type="match status" value="1"/>
</dbReference>
<evidence type="ECO:0000313" key="18">
    <source>
        <dbReference type="Proteomes" id="UP000825483"/>
    </source>
</evidence>
<feature type="domain" description="HTH araC/xylS-type" evidence="14">
    <location>
        <begin position="1190"/>
        <end position="1289"/>
    </location>
</feature>
<protein>
    <recommendedName>
        <fullName evidence="2">histidine kinase</fullName>
        <ecNumber evidence="2">2.7.13.3</ecNumber>
    </recommendedName>
</protein>
<dbReference type="CDD" id="cd00075">
    <property type="entry name" value="HATPase"/>
    <property type="match status" value="1"/>
</dbReference>
<evidence type="ECO:0000256" key="8">
    <source>
        <dbReference type="ARBA" id="ARBA00023012"/>
    </source>
</evidence>
<dbReference type="Gene3D" id="2.130.10.10">
    <property type="entry name" value="YVTN repeat-like/Quinoprotein amine dehydrogenase"/>
    <property type="match status" value="3"/>
</dbReference>
<feature type="transmembrane region" description="Helical" evidence="13">
    <location>
        <begin position="745"/>
        <end position="768"/>
    </location>
</feature>
<dbReference type="PROSITE" id="PS01124">
    <property type="entry name" value="HTH_ARAC_FAMILY_2"/>
    <property type="match status" value="1"/>
</dbReference>
<dbReference type="Pfam" id="PF00072">
    <property type="entry name" value="Response_reg"/>
    <property type="match status" value="1"/>
</dbReference>
<keyword evidence="3 12" id="KW-0597">Phosphoprotein</keyword>
<feature type="domain" description="Response regulatory" evidence="16">
    <location>
        <begin position="1043"/>
        <end position="1158"/>
    </location>
</feature>
<keyword evidence="13" id="KW-1133">Transmembrane helix</keyword>
<dbReference type="InterPro" id="IPR011006">
    <property type="entry name" value="CheY-like_superfamily"/>
</dbReference>
<dbReference type="PANTHER" id="PTHR43547">
    <property type="entry name" value="TWO-COMPONENT HISTIDINE KINASE"/>
    <property type="match status" value="1"/>
</dbReference>
<dbReference type="CDD" id="cd00082">
    <property type="entry name" value="HisKA"/>
    <property type="match status" value="1"/>
</dbReference>
<comment type="caution">
    <text evidence="17">The sequence shown here is derived from an EMBL/GenBank/DDBJ whole genome shotgun (WGS) entry which is preliminary data.</text>
</comment>
<keyword evidence="7" id="KW-0067">ATP-binding</keyword>
<dbReference type="InterPro" id="IPR003661">
    <property type="entry name" value="HisK_dim/P_dom"/>
</dbReference>
<dbReference type="GO" id="GO:0000155">
    <property type="term" value="F:phosphorelay sensor kinase activity"/>
    <property type="evidence" value="ECO:0007669"/>
    <property type="project" value="InterPro"/>
</dbReference>
<dbReference type="PRINTS" id="PR00344">
    <property type="entry name" value="BCTRLSENSOR"/>
</dbReference>
<evidence type="ECO:0000256" key="12">
    <source>
        <dbReference type="PROSITE-ProRule" id="PRU00169"/>
    </source>
</evidence>
<evidence type="ECO:0000259" key="14">
    <source>
        <dbReference type="PROSITE" id="PS01124"/>
    </source>
</evidence>
<evidence type="ECO:0000256" key="6">
    <source>
        <dbReference type="ARBA" id="ARBA00022777"/>
    </source>
</evidence>